<feature type="region of interest" description="Disordered" evidence="7">
    <location>
        <begin position="313"/>
        <end position="342"/>
    </location>
</feature>
<gene>
    <name evidence="11" type="ORF">FM119_03430</name>
</gene>
<dbReference type="AlphaFoldDB" id="A0A1R4IT36"/>
<dbReference type="GO" id="GO:0034040">
    <property type="term" value="F:ATPase-coupled lipid transmembrane transporter activity"/>
    <property type="evidence" value="ECO:0007669"/>
    <property type="project" value="TreeGrafter"/>
</dbReference>
<evidence type="ECO:0000256" key="3">
    <source>
        <dbReference type="ARBA" id="ARBA00022741"/>
    </source>
</evidence>
<keyword evidence="5 8" id="KW-1133">Transmembrane helix</keyword>
<evidence type="ECO:0000256" key="6">
    <source>
        <dbReference type="ARBA" id="ARBA00023136"/>
    </source>
</evidence>
<organism evidence="11 12">
    <name type="scientific">Mycetocola reblochoni REB411</name>
    <dbReference type="NCBI Taxonomy" id="1255698"/>
    <lineage>
        <taxon>Bacteria</taxon>
        <taxon>Bacillati</taxon>
        <taxon>Actinomycetota</taxon>
        <taxon>Actinomycetes</taxon>
        <taxon>Micrococcales</taxon>
        <taxon>Microbacteriaceae</taxon>
        <taxon>Mycetocola</taxon>
    </lineage>
</organism>
<reference evidence="12" key="1">
    <citation type="submission" date="2017-02" db="EMBL/GenBank/DDBJ databases">
        <authorList>
            <person name="Dridi B."/>
        </authorList>
    </citation>
    <scope>NUCLEOTIDE SEQUENCE [LARGE SCALE GENOMIC DNA]</scope>
    <source>
        <strain evidence="12">EB411</strain>
    </source>
</reference>
<dbReference type="Gene3D" id="1.20.1560.10">
    <property type="entry name" value="ABC transporter type 1, transmembrane domain"/>
    <property type="match status" value="1"/>
</dbReference>
<comment type="subcellular location">
    <subcellularLocation>
        <location evidence="1">Cell membrane</location>
        <topology evidence="1">Multi-pass membrane protein</topology>
    </subcellularLocation>
</comment>
<dbReference type="InterPro" id="IPR011527">
    <property type="entry name" value="ABC1_TM_dom"/>
</dbReference>
<dbReference type="GO" id="GO:0016887">
    <property type="term" value="F:ATP hydrolysis activity"/>
    <property type="evidence" value="ECO:0007669"/>
    <property type="project" value="InterPro"/>
</dbReference>
<dbReference type="GO" id="GO:0140359">
    <property type="term" value="F:ABC-type transporter activity"/>
    <property type="evidence" value="ECO:0007669"/>
    <property type="project" value="InterPro"/>
</dbReference>
<proteinExistence type="predicted"/>
<evidence type="ECO:0000256" key="7">
    <source>
        <dbReference type="SAM" id="MobiDB-lite"/>
    </source>
</evidence>
<keyword evidence="12" id="KW-1185">Reference proteome</keyword>
<dbReference type="PANTHER" id="PTHR24221">
    <property type="entry name" value="ATP-BINDING CASSETTE SUB-FAMILY B"/>
    <property type="match status" value="1"/>
</dbReference>
<dbReference type="EMBL" id="FUKR01000022">
    <property type="protein sequence ID" value="SJN23017.1"/>
    <property type="molecule type" value="Genomic_DNA"/>
</dbReference>
<dbReference type="PROSITE" id="PS50893">
    <property type="entry name" value="ABC_TRANSPORTER_2"/>
    <property type="match status" value="1"/>
</dbReference>
<dbReference type="PROSITE" id="PS50929">
    <property type="entry name" value="ABC_TM1F"/>
    <property type="match status" value="1"/>
</dbReference>
<dbReference type="Pfam" id="PF00664">
    <property type="entry name" value="ABC_membrane"/>
    <property type="match status" value="1"/>
</dbReference>
<evidence type="ECO:0000259" key="10">
    <source>
        <dbReference type="PROSITE" id="PS50929"/>
    </source>
</evidence>
<feature type="transmembrane region" description="Helical" evidence="8">
    <location>
        <begin position="43"/>
        <end position="69"/>
    </location>
</feature>
<dbReference type="RefSeq" id="WP_087136289.1">
    <property type="nucleotide sequence ID" value="NZ_FUKR01000022.1"/>
</dbReference>
<evidence type="ECO:0000313" key="12">
    <source>
        <dbReference type="Proteomes" id="UP000196778"/>
    </source>
</evidence>
<dbReference type="InterPro" id="IPR017871">
    <property type="entry name" value="ABC_transporter-like_CS"/>
</dbReference>
<evidence type="ECO:0000313" key="11">
    <source>
        <dbReference type="EMBL" id="SJN23017.1"/>
    </source>
</evidence>
<dbReference type="InterPro" id="IPR036640">
    <property type="entry name" value="ABC1_TM_sf"/>
</dbReference>
<dbReference type="OrthoDB" id="9762778at2"/>
<dbReference type="Gene3D" id="3.40.50.300">
    <property type="entry name" value="P-loop containing nucleotide triphosphate hydrolases"/>
    <property type="match status" value="1"/>
</dbReference>
<dbReference type="InterPro" id="IPR027417">
    <property type="entry name" value="P-loop_NTPase"/>
</dbReference>
<dbReference type="GO" id="GO:0005524">
    <property type="term" value="F:ATP binding"/>
    <property type="evidence" value="ECO:0007669"/>
    <property type="project" value="UniProtKB-KW"/>
</dbReference>
<feature type="compositionally biased region" description="Basic and acidic residues" evidence="7">
    <location>
        <begin position="321"/>
        <end position="331"/>
    </location>
</feature>
<evidence type="ECO:0000256" key="2">
    <source>
        <dbReference type="ARBA" id="ARBA00022692"/>
    </source>
</evidence>
<dbReference type="SMART" id="SM00382">
    <property type="entry name" value="AAA"/>
    <property type="match status" value="1"/>
</dbReference>
<dbReference type="InterPro" id="IPR039421">
    <property type="entry name" value="Type_1_exporter"/>
</dbReference>
<evidence type="ECO:0000256" key="8">
    <source>
        <dbReference type="SAM" id="Phobius"/>
    </source>
</evidence>
<evidence type="ECO:0000256" key="1">
    <source>
        <dbReference type="ARBA" id="ARBA00004651"/>
    </source>
</evidence>
<dbReference type="SUPFAM" id="SSF90123">
    <property type="entry name" value="ABC transporter transmembrane region"/>
    <property type="match status" value="1"/>
</dbReference>
<dbReference type="PROSITE" id="PS00211">
    <property type="entry name" value="ABC_TRANSPORTER_1"/>
    <property type="match status" value="1"/>
</dbReference>
<feature type="transmembrane region" description="Helical" evidence="8">
    <location>
        <begin position="129"/>
        <end position="154"/>
    </location>
</feature>
<evidence type="ECO:0000259" key="9">
    <source>
        <dbReference type="PROSITE" id="PS50893"/>
    </source>
</evidence>
<keyword evidence="4 11" id="KW-0067">ATP-binding</keyword>
<dbReference type="InterPro" id="IPR003439">
    <property type="entry name" value="ABC_transporter-like_ATP-bd"/>
</dbReference>
<dbReference type="GO" id="GO:0005886">
    <property type="term" value="C:plasma membrane"/>
    <property type="evidence" value="ECO:0007669"/>
    <property type="project" value="UniProtKB-SubCell"/>
</dbReference>
<feature type="domain" description="ABC transporter" evidence="9">
    <location>
        <begin position="349"/>
        <end position="584"/>
    </location>
</feature>
<feature type="compositionally biased region" description="Low complexity" evidence="7">
    <location>
        <begin position="332"/>
        <end position="341"/>
    </location>
</feature>
<dbReference type="SUPFAM" id="SSF52540">
    <property type="entry name" value="P-loop containing nucleoside triphosphate hydrolases"/>
    <property type="match status" value="1"/>
</dbReference>
<keyword evidence="2 8" id="KW-0812">Transmembrane</keyword>
<feature type="domain" description="ABC transmembrane type-1" evidence="10">
    <location>
        <begin position="23"/>
        <end position="271"/>
    </location>
</feature>
<dbReference type="PANTHER" id="PTHR24221:SF654">
    <property type="entry name" value="ATP-BINDING CASSETTE SUB-FAMILY B MEMBER 6"/>
    <property type="match status" value="1"/>
</dbReference>
<keyword evidence="6 8" id="KW-0472">Membrane</keyword>
<dbReference type="InterPro" id="IPR003593">
    <property type="entry name" value="AAA+_ATPase"/>
</dbReference>
<name>A0A1R4IT36_9MICO</name>
<dbReference type="Pfam" id="PF00005">
    <property type="entry name" value="ABC_tran"/>
    <property type="match status" value="1"/>
</dbReference>
<keyword evidence="3" id="KW-0547">Nucleotide-binding</keyword>
<feature type="transmembrane region" description="Helical" evidence="8">
    <location>
        <begin position="160"/>
        <end position="180"/>
    </location>
</feature>
<protein>
    <submittedName>
        <fullName evidence="11">Transport ATP-binding protein CydCD</fullName>
    </submittedName>
</protein>
<sequence>MSARHGTAAWLVRQCRGLLAPLAAATAFGVLNAATGVVVLLAAAGALLAVLGGGSPVPALIAIVAASLVKAGARYLEQYLGHRVAFSALARLRVLFFRALTPQSPAIAASARSGELSGIATRDIDRVEVFFAHTLPPAVIAVVVPLGAVAGTALALSPLLALPLLIAWLLVVAVIPWLGARRTAADTAALAERTGALAQRLGEQLQGAREIQAAGAEDAEAGRLASLADSAADSDRAIAARRAIRGAGVEAVQLSGHLAVVALGIAAGIDGASVFLALAVSLGVARPSRAVDGFAADLSASLAAAARLRTAMERPPAVTDARPEAAREHADTPIPTRTPTQTRERAPLVTVDGASLVLDGRPILDAVAWELPRGGRHAVVGASGSGKSSLLALLLRVYDPATGRILLDGEDLRELPLAGLRRRIALTGQRPDIFSGTLREALRLRSPDADDEALLAALRVAVLDDWLASQPQGLDTPIRQGGRTLSGGQRQRLALARSVVEAPELLVLDESTGQLDDATETELRRRLQRWAEAESVTVLEVTHRIERVLDADGVLVLDAGRVVEHGDPAVLAAGDGPFARLLSRRMG</sequence>
<dbReference type="Proteomes" id="UP000196778">
    <property type="component" value="Unassembled WGS sequence"/>
</dbReference>
<evidence type="ECO:0000256" key="4">
    <source>
        <dbReference type="ARBA" id="ARBA00022840"/>
    </source>
</evidence>
<accession>A0A1R4IT36</accession>
<evidence type="ECO:0000256" key="5">
    <source>
        <dbReference type="ARBA" id="ARBA00022989"/>
    </source>
</evidence>